<dbReference type="InterPro" id="IPR011009">
    <property type="entry name" value="Kinase-like_dom_sf"/>
</dbReference>
<evidence type="ECO:0000313" key="3">
    <source>
        <dbReference type="Proteomes" id="UP000053904"/>
    </source>
</evidence>
<dbReference type="InterPro" id="IPR002575">
    <property type="entry name" value="Aminoglycoside_PTrfase"/>
</dbReference>
<sequence length="304" mass="35880">MSSQEIDKLIELISKDLDIKVESIVSPPQGMDSHVLFIVDEKDMKYVIKIGDGTESDVNAYKLIEKNELNIPVPKVFLNKRYGKFSVIVMESIPYPLLESIPTPEIGKYVPSMIDTLNTMHSVKSQKTGYLNKLDETRTWKEFHLSKFDGTDDYLKWEKISKRKGLNSRLILSSVEKYIKSFSNTYVPLKEYSLIHTDYNQRNLFVNPDNYQIAGIIDWGESMFGDPIYDFARVRMLIWHFNLGNEVVDKYYLLMNYTLEQRRLDDLYWISRVIEYLAYYSENLNQFNSARIKLHQEFLRNLEW</sequence>
<dbReference type="PANTHER" id="PTHR21310">
    <property type="entry name" value="AMINOGLYCOSIDE PHOSPHOTRANSFERASE-RELATED-RELATED"/>
    <property type="match status" value="1"/>
</dbReference>
<feature type="domain" description="Aminoglycoside phosphotransferase" evidence="1">
    <location>
        <begin position="28"/>
        <end position="251"/>
    </location>
</feature>
<organism evidence="2 3">
    <name type="scientific">candidate division WS6 bacterium 34_10</name>
    <dbReference type="NCBI Taxonomy" id="1641389"/>
    <lineage>
        <taxon>Bacteria</taxon>
        <taxon>Candidatus Dojkabacteria</taxon>
    </lineage>
</organism>
<dbReference type="SUPFAM" id="SSF56112">
    <property type="entry name" value="Protein kinase-like (PK-like)"/>
    <property type="match status" value="1"/>
</dbReference>
<dbReference type="Gene3D" id="3.90.1200.10">
    <property type="match status" value="1"/>
</dbReference>
<dbReference type="Pfam" id="PF01636">
    <property type="entry name" value="APH"/>
    <property type="match status" value="1"/>
</dbReference>
<comment type="caution">
    <text evidence="2">The sequence shown here is derived from an EMBL/GenBank/DDBJ whole genome shotgun (WGS) entry which is preliminary data.</text>
</comment>
<dbReference type="Proteomes" id="UP000053904">
    <property type="component" value="Unassembled WGS sequence"/>
</dbReference>
<dbReference type="AlphaFoldDB" id="A0A124FX07"/>
<proteinExistence type="predicted"/>
<keyword evidence="2" id="KW-0808">Transferase</keyword>
<dbReference type="PANTHER" id="PTHR21310:SF15">
    <property type="entry name" value="AMINOGLYCOSIDE PHOSPHOTRANSFERASE DOMAIN-CONTAINING PROTEIN"/>
    <property type="match status" value="1"/>
</dbReference>
<dbReference type="GO" id="GO:0016740">
    <property type="term" value="F:transferase activity"/>
    <property type="evidence" value="ECO:0007669"/>
    <property type="project" value="UniProtKB-KW"/>
</dbReference>
<dbReference type="InterPro" id="IPR051678">
    <property type="entry name" value="AGP_Transferase"/>
</dbReference>
<reference evidence="3" key="1">
    <citation type="journal article" date="2015" name="MBio">
        <title>Genome-Resolved Metagenomic Analysis Reveals Roles for Candidate Phyla and Other Microbial Community Members in Biogeochemical Transformations in Oil Reservoirs.</title>
        <authorList>
            <person name="Hu P."/>
            <person name="Tom L."/>
            <person name="Singh A."/>
            <person name="Thomas B.C."/>
            <person name="Baker B.J."/>
            <person name="Piceno Y.M."/>
            <person name="Andersen G.L."/>
            <person name="Banfield J.F."/>
        </authorList>
    </citation>
    <scope>NUCLEOTIDE SEQUENCE [LARGE SCALE GENOMIC DNA]</scope>
</reference>
<protein>
    <submittedName>
        <fullName evidence="2">Aminoglycoside phosphotransferase</fullName>
    </submittedName>
</protein>
<name>A0A124FX07_9BACT</name>
<evidence type="ECO:0000259" key="1">
    <source>
        <dbReference type="Pfam" id="PF01636"/>
    </source>
</evidence>
<gene>
    <name evidence="2" type="ORF">XD93_0848</name>
</gene>
<dbReference type="EMBL" id="LGGO01000134">
    <property type="protein sequence ID" value="KUK76556.1"/>
    <property type="molecule type" value="Genomic_DNA"/>
</dbReference>
<dbReference type="Gene3D" id="3.30.200.150">
    <property type="match status" value="1"/>
</dbReference>
<evidence type="ECO:0000313" key="2">
    <source>
        <dbReference type="EMBL" id="KUK76556.1"/>
    </source>
</evidence>
<accession>A0A124FX07</accession>